<evidence type="ECO:0000256" key="2">
    <source>
        <dbReference type="SAM" id="Coils"/>
    </source>
</evidence>
<feature type="region of interest" description="Disordered" evidence="3">
    <location>
        <begin position="1"/>
        <end position="25"/>
    </location>
</feature>
<comment type="caution">
    <text evidence="4">The sequence shown here is derived from an EMBL/GenBank/DDBJ whole genome shotgun (WGS) entry which is preliminary data.</text>
</comment>
<dbReference type="RefSeq" id="XP_068364186.1">
    <property type="nucleotide sequence ID" value="XM_068500804.1"/>
</dbReference>
<feature type="coiled-coil region" evidence="2">
    <location>
        <begin position="81"/>
        <end position="137"/>
    </location>
</feature>
<keyword evidence="5" id="KW-1185">Reference proteome</keyword>
<gene>
    <name evidence="4" type="ORF">TRFO_19458</name>
</gene>
<name>A0A1J4KIY6_9EUKA</name>
<reference evidence="4" key="1">
    <citation type="submission" date="2016-10" db="EMBL/GenBank/DDBJ databases">
        <authorList>
            <person name="Benchimol M."/>
            <person name="Almeida L.G."/>
            <person name="Vasconcelos A.T."/>
            <person name="Perreira-Neves A."/>
            <person name="Rosa I.A."/>
            <person name="Tasca T."/>
            <person name="Bogo M.R."/>
            <person name="de Souza W."/>
        </authorList>
    </citation>
    <scope>NUCLEOTIDE SEQUENCE [LARGE SCALE GENOMIC DNA]</scope>
    <source>
        <strain evidence="4">K</strain>
    </source>
</reference>
<dbReference type="VEuPathDB" id="TrichDB:TRFO_19458"/>
<evidence type="ECO:0000256" key="3">
    <source>
        <dbReference type="SAM" id="MobiDB-lite"/>
    </source>
</evidence>
<dbReference type="AlphaFoldDB" id="A0A1J4KIY6"/>
<dbReference type="GeneID" id="94835508"/>
<dbReference type="PANTHER" id="PTHR32083:SF0">
    <property type="entry name" value="CILIA AND FLAGELLA-ASSOCIATED PROTEIN 58"/>
    <property type="match status" value="1"/>
</dbReference>
<dbReference type="GO" id="GO:0005856">
    <property type="term" value="C:cytoskeleton"/>
    <property type="evidence" value="ECO:0007669"/>
    <property type="project" value="TreeGrafter"/>
</dbReference>
<protein>
    <submittedName>
        <fullName evidence="4">Uncharacterized protein</fullName>
    </submittedName>
</protein>
<feature type="coiled-coil region" evidence="2">
    <location>
        <begin position="679"/>
        <end position="749"/>
    </location>
</feature>
<dbReference type="Proteomes" id="UP000179807">
    <property type="component" value="Unassembled WGS sequence"/>
</dbReference>
<evidence type="ECO:0000313" key="5">
    <source>
        <dbReference type="Proteomes" id="UP000179807"/>
    </source>
</evidence>
<accession>A0A1J4KIY6</accession>
<feature type="compositionally biased region" description="Basic and acidic residues" evidence="3">
    <location>
        <begin position="1"/>
        <end position="13"/>
    </location>
</feature>
<evidence type="ECO:0000313" key="4">
    <source>
        <dbReference type="EMBL" id="OHT11050.1"/>
    </source>
</evidence>
<organism evidence="4 5">
    <name type="scientific">Tritrichomonas foetus</name>
    <dbReference type="NCBI Taxonomy" id="1144522"/>
    <lineage>
        <taxon>Eukaryota</taxon>
        <taxon>Metamonada</taxon>
        <taxon>Parabasalia</taxon>
        <taxon>Tritrichomonadida</taxon>
        <taxon>Tritrichomonadidae</taxon>
        <taxon>Tritrichomonas</taxon>
    </lineage>
</organism>
<evidence type="ECO:0000256" key="1">
    <source>
        <dbReference type="ARBA" id="ARBA00023054"/>
    </source>
</evidence>
<dbReference type="EMBL" id="MLAK01000595">
    <property type="protein sequence ID" value="OHT11050.1"/>
    <property type="molecule type" value="Genomic_DNA"/>
</dbReference>
<proteinExistence type="predicted"/>
<keyword evidence="1 2" id="KW-0175">Coiled coil</keyword>
<feature type="coiled-coil region" evidence="2">
    <location>
        <begin position="493"/>
        <end position="620"/>
    </location>
</feature>
<dbReference type="PANTHER" id="PTHR32083">
    <property type="entry name" value="CILIA AND FLAGELLA-ASSOCIATED PROTEIN 58-RELATED"/>
    <property type="match status" value="1"/>
</dbReference>
<sequence>MNETFQGKERNPHADPPTNQSQNHDYKQSYFTRNNESPNIQKNHFHSSINDFIFQLKSDHFDSLASPENSKQWITKLVGLLQNIDESYSQKLNEINLLNQKLNKKEFESQPLQEKKIKNLQNEILQLKSKIDETQQKQNENIQKLTLKNVQYGKSFSLIKDIVENFPNELNDFDEFIQILKDIQLDTNINSQIVTPFLNKITNWKSALEKALKNNSMGSIQKVDIQKVGNLKTDHKIIEQAQYFVDIKNAISDHFTGDDWQIPEYVINSLPHQNNSAFSNEVTHRLFILLENHVNFLSKLISSNQIDILTLQNNNQDNSLCELTELKGKIFTELAKTRQFMLQNNSYSNLNGDNEFDLSKISKISDDRELFDILATIIFQSRVIQEYSLKLKEQSTQNMKIIQEIIDNTQYTGDVCDLPDCIVNNLISLSEVIDDIKNLTGITNTDSLHEFIEKIVNDMHQINEDIKNNFNVDEEIIDLPKFFHILIKKYKEIEKFISENQNKRIENKNLLKELKFIKHEKTNLELQISELRHNENNLIKKYENSLENNNNLQQELINIRSEIETLQNEKKTMLEKIEKNEEQFNQKLKQAVNEEKKQCVQKLEEKYNKKLEAILEEKEMEYSHEMEYLKKDQTKNDGRNEEIIHSLKLKHQATNNKLKKMMESYNDAFMKQKEAVTVIKSHNEKLAKELTKVKAHEIELNNRIECLTSEKSQFEINFSSKIQKLHEENEELTEKVNKLTKRCEQIQIVRDNYWESQFSLKEVNFRVRESLLIKTQNEFLQKVISLVSFYAPKPIDITEEYVFIALNSILTKIQNNEELISHLRSKLLEKSSINDLRHQNDEKFEEEKKKWEKWGREMYSTVIETEASKYSSNDLRFILGEMIFSSINQRKVFQKLESLRFQKKILNENFSTNRLNEKSYTDRKSRYFSFRNVVIAVVATRKCVLKNQKLPFLSLKPLLPP</sequence>